<dbReference type="GO" id="GO:0016811">
    <property type="term" value="F:hydrolase activity, acting on carbon-nitrogen (but not peptide) bonds, in linear amides"/>
    <property type="evidence" value="ECO:0007669"/>
    <property type="project" value="TreeGrafter"/>
</dbReference>
<keyword evidence="1" id="KW-0862">Zinc</keyword>
<dbReference type="OrthoDB" id="6064917at2"/>
<name>A0A1H7XRD7_STRJI</name>
<dbReference type="EMBL" id="FOAZ01000025">
    <property type="protein sequence ID" value="SEM36183.1"/>
    <property type="molecule type" value="Genomic_DNA"/>
</dbReference>
<dbReference type="SUPFAM" id="SSF102588">
    <property type="entry name" value="LmbE-like"/>
    <property type="match status" value="1"/>
</dbReference>
<evidence type="ECO:0000313" key="3">
    <source>
        <dbReference type="Proteomes" id="UP000183015"/>
    </source>
</evidence>
<dbReference type="GO" id="GO:0016137">
    <property type="term" value="P:glycoside metabolic process"/>
    <property type="evidence" value="ECO:0007669"/>
    <property type="project" value="UniProtKB-ARBA"/>
</dbReference>
<dbReference type="eggNOG" id="COG2120">
    <property type="taxonomic scope" value="Bacteria"/>
</dbReference>
<dbReference type="STRING" id="235985.SAMN05414137_12510"/>
<dbReference type="PANTHER" id="PTHR12993">
    <property type="entry name" value="N-ACETYLGLUCOSAMINYL-PHOSPHATIDYLINOSITOL DE-N-ACETYLASE-RELATED"/>
    <property type="match status" value="1"/>
</dbReference>
<dbReference type="Proteomes" id="UP000183015">
    <property type="component" value="Unassembled WGS sequence"/>
</dbReference>
<evidence type="ECO:0000313" key="2">
    <source>
        <dbReference type="EMBL" id="SEM36183.1"/>
    </source>
</evidence>
<dbReference type="PROSITE" id="PS51318">
    <property type="entry name" value="TAT"/>
    <property type="match status" value="1"/>
</dbReference>
<gene>
    <name evidence="2" type="ORF">SAMN05414137_12510</name>
</gene>
<dbReference type="InterPro" id="IPR024078">
    <property type="entry name" value="LmbE-like_dom_sf"/>
</dbReference>
<keyword evidence="3" id="KW-1185">Reference proteome</keyword>
<dbReference type="InterPro" id="IPR003737">
    <property type="entry name" value="GlcNAc_PI_deacetylase-related"/>
</dbReference>
<dbReference type="Gene3D" id="3.40.50.10320">
    <property type="entry name" value="LmbE-like"/>
    <property type="match status" value="1"/>
</dbReference>
<accession>A0A1H7XRD7</accession>
<dbReference type="PANTHER" id="PTHR12993:SF26">
    <property type="entry name" value="1D-MYO-INOSITOL 2-ACETAMIDO-2-DEOXY-ALPHA-D-GLUCOPYRANOSIDE DEACETYLASE"/>
    <property type="match status" value="1"/>
</dbReference>
<organism evidence="2 3">
    <name type="scientific">Streptacidiphilus jiangxiensis</name>
    <dbReference type="NCBI Taxonomy" id="235985"/>
    <lineage>
        <taxon>Bacteria</taxon>
        <taxon>Bacillati</taxon>
        <taxon>Actinomycetota</taxon>
        <taxon>Actinomycetes</taxon>
        <taxon>Kitasatosporales</taxon>
        <taxon>Streptomycetaceae</taxon>
        <taxon>Streptacidiphilus</taxon>
    </lineage>
</organism>
<evidence type="ECO:0000256" key="1">
    <source>
        <dbReference type="ARBA" id="ARBA00022833"/>
    </source>
</evidence>
<dbReference type="AlphaFoldDB" id="A0A1H7XRD7"/>
<dbReference type="SUPFAM" id="SSF89372">
    <property type="entry name" value="Fucose-specific lectin"/>
    <property type="match status" value="1"/>
</dbReference>
<dbReference type="RefSeq" id="WP_052439111.1">
    <property type="nucleotide sequence ID" value="NZ_BBPN01000031.1"/>
</dbReference>
<reference evidence="3" key="1">
    <citation type="submission" date="2016-10" db="EMBL/GenBank/DDBJ databases">
        <authorList>
            <person name="Varghese N."/>
        </authorList>
    </citation>
    <scope>NUCLEOTIDE SEQUENCE [LARGE SCALE GENOMIC DNA]</scope>
    <source>
        <strain evidence="3">DSM 45096 / BCRC 16803 / CGMCC 4.1857 / CIP 109030 / JCM 12277 / KCTC 19219 / NBRC 100920 / 33214</strain>
    </source>
</reference>
<sequence length="758" mass="79354">MTKFRPTAALTRRRALQLGGGAAVTALAAGGLWELLPSSDTGADSEGDSDTSSPALIGAVSTGVSYVHVIAHADDGLYFHNPDLTLSLKAAAAGGANSVTVCLTGGESDGLNIYRSRMHKGDKYRSNRPAFVRARMNGLRAAHSQMVTGRWDAPWDIEAAELIPGFEVELNTLRDHPHVQLVWMELRESRSVDLANPTSLRGLWLGAAQALPTLVPAEGPVQSAYAYSRQDVIDSIVAVYRRWNPTVVRTLDPNPIHIPTPPKNFGGGAKLPAPQLQVPLYLDHQDHTYSAYFAHQALQTYWASAQRPRGCSVESFRGYVTANLPVNLGPTVLRGKQAALDVYGWSDNRHCGDPAGCGDLKVGPSGAHNSWSRSTRTTAPGATDWTARLSDGRLAAFAVLSGRAVQWVERAAGKGTWRGPVAVGPTDGDGLAGQISAVRRQDGAIALFGLRTSFDTGLQRQRREVVTCVQQSTAQGGTPTFGPWQSLGTPWNDAQKSLEMGFPAVVLDGSGALNLVVRDWTGSVSTRRQPAGGAWTDWASAPSPAGLADKGYVGVLDGLGLAVTQDGNLHVFAAAPKSLVQWSTQVPGGPLRPGAPTGLPGSCDAVTAVTLADGTVRLVYREPVSARVLIADQKPGQSAWTFTDTPDTAGGYGRVAALSRTGAAASGLVLAARDDSGQVAVATGAGAPTAWDHGGPFHVHSPSLIEDASGRPVVVTLGPDGRIAVSRAATAAVDTAMGAWQVVGDTEAQGSPMTSRSS</sequence>
<proteinExistence type="predicted"/>
<dbReference type="InterPro" id="IPR006311">
    <property type="entry name" value="TAT_signal"/>
</dbReference>
<protein>
    <submittedName>
        <fullName evidence="2">GlcNAc-PI de-N-acetylase</fullName>
    </submittedName>
</protein>